<accession>A0ABR3FUU5</accession>
<organism evidence="3 4">
    <name type="scientific">Marasmius crinis-equi</name>
    <dbReference type="NCBI Taxonomy" id="585013"/>
    <lineage>
        <taxon>Eukaryota</taxon>
        <taxon>Fungi</taxon>
        <taxon>Dikarya</taxon>
        <taxon>Basidiomycota</taxon>
        <taxon>Agaricomycotina</taxon>
        <taxon>Agaricomycetes</taxon>
        <taxon>Agaricomycetidae</taxon>
        <taxon>Agaricales</taxon>
        <taxon>Marasmiineae</taxon>
        <taxon>Marasmiaceae</taxon>
        <taxon>Marasmius</taxon>
    </lineage>
</organism>
<evidence type="ECO:0000256" key="1">
    <source>
        <dbReference type="PROSITE-ProRule" id="PRU00708"/>
    </source>
</evidence>
<dbReference type="Pfam" id="PF01535">
    <property type="entry name" value="PPR"/>
    <property type="match status" value="2"/>
</dbReference>
<dbReference type="Pfam" id="PF13041">
    <property type="entry name" value="PPR_2"/>
    <property type="match status" value="1"/>
</dbReference>
<feature type="compositionally biased region" description="Polar residues" evidence="2">
    <location>
        <begin position="58"/>
        <end position="73"/>
    </location>
</feature>
<evidence type="ECO:0000313" key="4">
    <source>
        <dbReference type="Proteomes" id="UP001465976"/>
    </source>
</evidence>
<dbReference type="PROSITE" id="PS51375">
    <property type="entry name" value="PPR"/>
    <property type="match status" value="4"/>
</dbReference>
<feature type="repeat" description="PPR" evidence="1">
    <location>
        <begin position="650"/>
        <end position="684"/>
    </location>
</feature>
<name>A0ABR3FUU5_9AGAR</name>
<dbReference type="Proteomes" id="UP001465976">
    <property type="component" value="Unassembled WGS sequence"/>
</dbReference>
<dbReference type="PANTHER" id="PTHR47938">
    <property type="entry name" value="RESPIRATORY COMPLEX I CHAPERONE (CIA84), PUTATIVE (AFU_ORTHOLOGUE AFUA_2G06020)-RELATED"/>
    <property type="match status" value="1"/>
</dbReference>
<feature type="repeat" description="PPR" evidence="1">
    <location>
        <begin position="225"/>
        <end position="259"/>
    </location>
</feature>
<reference evidence="3 4" key="1">
    <citation type="submission" date="2024-02" db="EMBL/GenBank/DDBJ databases">
        <title>A draft genome for the cacao thread blight pathogen Marasmius crinis-equi.</title>
        <authorList>
            <person name="Cohen S.P."/>
            <person name="Baruah I.K."/>
            <person name="Amoako-Attah I."/>
            <person name="Bukari Y."/>
            <person name="Meinhardt L.W."/>
            <person name="Bailey B.A."/>
        </authorList>
    </citation>
    <scope>NUCLEOTIDE SEQUENCE [LARGE SCALE GENOMIC DNA]</scope>
    <source>
        <strain evidence="3 4">GH-76</strain>
    </source>
</reference>
<dbReference type="Gene3D" id="1.25.40.10">
    <property type="entry name" value="Tetratricopeptide repeat domain"/>
    <property type="match status" value="3"/>
</dbReference>
<sequence length="826" mass="91858">MLRRVNLGSRQQLEQFVLAFTYPPNSSRFYIPNPGPNSRRCLPTTAATPRLEPFRPHSSGNQLTGANPSTSSIKRIPPIPMQDAHLPIDLLFTLLIKAPDEEQALIGIRASTILSKHLLDRDDARKLVEAMARGPVPHHAIRVLQLAHALGCRLKQSAYECAAHWLAMDQNWDIVLAVVALGKLHRGKTTLRLMNWRVRSLVELGRHDALRVMLEEFRENQVKPDRRSFHLLISGCLRNHDLAGAKRLLRAMEKAGVPVDDYTHAIIATYYRAFGYNPQVQNQILESLPALDQKTATLALNNLIQLCLDAHDIAGSLEILSFYHPIAAKPITKAVSGAISIPDDGDRPLHAQYPQPNPVIPNAETYSIFMNHLTASGAYSQAFDILDSMQSADIPATGETITSLIHLLFASQQGSTAVKLVADMCGSRDFPWRTFSPFTVDQVLALPALTPNIELTTRILNALLKGCLPICDMECAKGVFQIMHANNIVPNASTVEIMVAHLAQKGLPPKQLVRLLLKFCSSNLNIQSTIRHLHPILNSISRHERFLTFGSGWDTVAAQFSRTRRPQTPELLPSRPSDSEHVEPVAGFLPLRPVDRKALQPVLENLAQRNVKSDGVVLGLRMIQEAGNKVDLEGAREVFRTLLAQGHQPTEYHFGALMEGYTRAGDLQGALDVMQSAVDIGVKPNVVMFTIVISGYARQGNPDQAVRTFQKMTAEGIRPDVASIDALSSAFFAVGAYVMARRTLIALWHNIEPFPEDLRRVSLKQLAKAFRAIQPQSRRKAHHSLSKFERVLIDRQIVRLLEAWQEFIVEQGGCTDTIANKKHYNE</sequence>
<protein>
    <recommendedName>
        <fullName evidence="5">Pentatricopeptide repeat-containing protein</fullName>
    </recommendedName>
</protein>
<evidence type="ECO:0000256" key="2">
    <source>
        <dbReference type="SAM" id="MobiDB-lite"/>
    </source>
</evidence>
<dbReference type="EMBL" id="JBAHYK010000071">
    <property type="protein sequence ID" value="KAL0579108.1"/>
    <property type="molecule type" value="Genomic_DNA"/>
</dbReference>
<keyword evidence="4" id="KW-1185">Reference proteome</keyword>
<comment type="caution">
    <text evidence="3">The sequence shown here is derived from an EMBL/GenBank/DDBJ whole genome shotgun (WGS) entry which is preliminary data.</text>
</comment>
<dbReference type="PANTHER" id="PTHR47938:SF35">
    <property type="entry name" value="PENTATRICOPEPTIDE REPEAT-CONTAINING PROTEIN 4, MITOCHONDRIAL-RELATED"/>
    <property type="match status" value="1"/>
</dbReference>
<dbReference type="SUPFAM" id="SSF81901">
    <property type="entry name" value="HCP-like"/>
    <property type="match status" value="1"/>
</dbReference>
<evidence type="ECO:0008006" key="5">
    <source>
        <dbReference type="Google" id="ProtNLM"/>
    </source>
</evidence>
<feature type="region of interest" description="Disordered" evidence="2">
    <location>
        <begin position="49"/>
        <end position="76"/>
    </location>
</feature>
<gene>
    <name evidence="3" type="ORF">V5O48_002891</name>
</gene>
<dbReference type="InterPro" id="IPR002885">
    <property type="entry name" value="PPR_rpt"/>
</dbReference>
<feature type="repeat" description="PPR" evidence="1">
    <location>
        <begin position="685"/>
        <end position="719"/>
    </location>
</feature>
<proteinExistence type="predicted"/>
<dbReference type="InterPro" id="IPR011990">
    <property type="entry name" value="TPR-like_helical_dom_sf"/>
</dbReference>
<dbReference type="NCBIfam" id="TIGR00756">
    <property type="entry name" value="PPR"/>
    <property type="match status" value="1"/>
</dbReference>
<feature type="repeat" description="PPR" evidence="1">
    <location>
        <begin position="362"/>
        <end position="396"/>
    </location>
</feature>
<evidence type="ECO:0000313" key="3">
    <source>
        <dbReference type="EMBL" id="KAL0579108.1"/>
    </source>
</evidence>